<evidence type="ECO:0000313" key="3">
    <source>
        <dbReference type="Proteomes" id="UP000247781"/>
    </source>
</evidence>
<keyword evidence="1" id="KW-0521">NADP</keyword>
<reference evidence="3" key="1">
    <citation type="submission" date="2018-05" db="EMBL/GenBank/DDBJ databases">
        <authorList>
            <person name="Deangelis K."/>
            <person name="Huntemann M."/>
            <person name="Clum A."/>
            <person name="Pillay M."/>
            <person name="Palaniappan K."/>
            <person name="Varghese N."/>
            <person name="Mikhailova N."/>
            <person name="Stamatis D."/>
            <person name="Reddy T."/>
            <person name="Daum C."/>
            <person name="Shapiro N."/>
            <person name="Ivanova N."/>
            <person name="Kyrpides N."/>
            <person name="Woyke T."/>
        </authorList>
    </citation>
    <scope>NUCLEOTIDE SEQUENCE [LARGE SCALE GENOMIC DNA]</scope>
    <source>
        <strain evidence="3">GAS496</strain>
    </source>
</reference>
<sequence>MSAAFTVPLFLRGEVITDDLVPFGTRGGGSEFQGPDMSKYVERLPLANPMQMADLYDLGFDEILDVLEAVGDALVFEKNAHMQEAYEAALLANPLPAAMLKNSYQILQPLFARANVLEVADSQVGLNYLNGWVPQRLADGRELRVRAFGSRVLHIPAGNGGLVSAVTILRSVIARCDTIIKAPSNDPLTAMAIARTLADVAPDHPITKHLVVGYWKGGDLSVEEELYQPQHIEKIVAWGGLASVKHVTRYIQPGLELIALDPKRSATIIGAEAFEDEATMRDVAGRAAVDIGVANQEGCANARVIYVMSGTDAAGIANANRLGEMIYEALVALPEFISTPPLHPSRELFEHLEASRMTEDWYRVIGGEHREGAIVVSQFDSAVDYSAMLSGRVANIVPVDSLDKVTGAVNAYTQTIGIYPESLKRQLRDQLPLFGAQRLTSLGYACNVAIAMPQDAIEPIRRMCKWIVDEECDPEVVIPLWRLGQAPGAADADLAQV</sequence>
<dbReference type="AlphaFoldDB" id="A0A318HJA0"/>
<reference evidence="2 3" key="2">
    <citation type="submission" date="2018-06" db="EMBL/GenBank/DDBJ databases">
        <title>Sequencing of bacterial isolates from soil warming experiment in Harvard Forest, Massachusetts, USA.</title>
        <authorList>
            <person name="Deangelis K.PhD."/>
        </authorList>
    </citation>
    <scope>NUCLEOTIDE SEQUENCE [LARGE SCALE GENOMIC DNA]</scope>
    <source>
        <strain evidence="2 3">GAS496</strain>
    </source>
</reference>
<protein>
    <submittedName>
        <fullName evidence="2">Acyl-CoA reductase LuxC</fullName>
    </submittedName>
</protein>
<evidence type="ECO:0000256" key="1">
    <source>
        <dbReference type="ARBA" id="ARBA00022857"/>
    </source>
</evidence>
<dbReference type="RefSeq" id="WP_110317421.1">
    <property type="nucleotide sequence ID" value="NZ_QJJU01000011.1"/>
</dbReference>
<organism evidence="2 3">
    <name type="scientific">Mycolicibacterium moriokaense</name>
    <dbReference type="NCBI Taxonomy" id="39691"/>
    <lineage>
        <taxon>Bacteria</taxon>
        <taxon>Bacillati</taxon>
        <taxon>Actinomycetota</taxon>
        <taxon>Actinomycetes</taxon>
        <taxon>Mycobacteriales</taxon>
        <taxon>Mycobacteriaceae</taxon>
        <taxon>Mycolicibacterium</taxon>
    </lineage>
</organism>
<evidence type="ECO:0000313" key="2">
    <source>
        <dbReference type="EMBL" id="PXX07354.1"/>
    </source>
</evidence>
<dbReference type="InterPro" id="IPR016161">
    <property type="entry name" value="Ald_DH/histidinol_DH"/>
</dbReference>
<proteinExistence type="predicted"/>
<dbReference type="OrthoDB" id="580775at2"/>
<accession>A0A318HJA0</accession>
<dbReference type="SUPFAM" id="SSF53720">
    <property type="entry name" value="ALDH-like"/>
    <property type="match status" value="1"/>
</dbReference>
<dbReference type="GO" id="GO:0008218">
    <property type="term" value="P:bioluminescence"/>
    <property type="evidence" value="ECO:0007669"/>
    <property type="project" value="InterPro"/>
</dbReference>
<name>A0A318HJA0_9MYCO</name>
<dbReference type="Pfam" id="PF05893">
    <property type="entry name" value="LuxC"/>
    <property type="match status" value="1"/>
</dbReference>
<dbReference type="GO" id="GO:0003995">
    <property type="term" value="F:acyl-CoA dehydrogenase activity"/>
    <property type="evidence" value="ECO:0007669"/>
    <property type="project" value="InterPro"/>
</dbReference>
<comment type="caution">
    <text evidence="2">The sequence shown here is derived from an EMBL/GenBank/DDBJ whole genome shotgun (WGS) entry which is preliminary data.</text>
</comment>
<dbReference type="InterPro" id="IPR008670">
    <property type="entry name" value="CoA_reduct_LuxC"/>
</dbReference>
<gene>
    <name evidence="2" type="ORF">C8E89_111138</name>
</gene>
<dbReference type="EMBL" id="QJJU01000011">
    <property type="protein sequence ID" value="PXX07354.1"/>
    <property type="molecule type" value="Genomic_DNA"/>
</dbReference>
<keyword evidence="3" id="KW-1185">Reference proteome</keyword>
<dbReference type="Proteomes" id="UP000247781">
    <property type="component" value="Unassembled WGS sequence"/>
</dbReference>